<reference evidence="1 2" key="1">
    <citation type="journal article" date="2012" name="J. Bacteriol.">
        <title>Genome Sequence of Nitratireductor indicus Type Strain C115.</title>
        <authorList>
            <person name="Lai Q."/>
            <person name="Li G."/>
            <person name="Yu Z."/>
            <person name="Shao Z."/>
        </authorList>
    </citation>
    <scope>NUCLEOTIDE SEQUENCE [LARGE SCALE GENOMIC DNA]</scope>
    <source>
        <strain evidence="1 2">C115</strain>
    </source>
</reference>
<sequence>MTTHLEQAFPLNTNWPAATVRSEVAQGIVGVFDTPDLSGENFAIQPYAAIAVYGPDGDLVFYAYDADDTTTADDGGTTCIVVSGRRYKRSTELTVKDAVLSATTTAQPASPTLGDAYIVPAAPSGTDWA</sequence>
<gene>
    <name evidence="1" type="ORF">NA8A_24139</name>
</gene>
<keyword evidence="2" id="KW-1185">Reference proteome</keyword>
<feature type="non-terminal residue" evidence="1">
    <location>
        <position position="129"/>
    </location>
</feature>
<proteinExistence type="predicted"/>
<dbReference type="RefSeq" id="WP_009453071.1">
    <property type="nucleotide sequence ID" value="NZ_AMSI01000053.1"/>
</dbReference>
<evidence type="ECO:0000313" key="1">
    <source>
        <dbReference type="EMBL" id="EKF39787.1"/>
    </source>
</evidence>
<accession>K2PFL6</accession>
<evidence type="ECO:0000313" key="2">
    <source>
        <dbReference type="Proteomes" id="UP000007374"/>
    </source>
</evidence>
<protein>
    <submittedName>
        <fullName evidence="1">Uncharacterized protein</fullName>
    </submittedName>
</protein>
<organism evidence="1 2">
    <name type="scientific">Nitratireductor indicus C115</name>
    <dbReference type="NCBI Taxonomy" id="1231190"/>
    <lineage>
        <taxon>Bacteria</taxon>
        <taxon>Pseudomonadati</taxon>
        <taxon>Pseudomonadota</taxon>
        <taxon>Alphaproteobacteria</taxon>
        <taxon>Hyphomicrobiales</taxon>
        <taxon>Phyllobacteriaceae</taxon>
        <taxon>Nitratireductor</taxon>
    </lineage>
</organism>
<dbReference type="AlphaFoldDB" id="K2PFL6"/>
<name>K2PFL6_9HYPH</name>
<dbReference type="Proteomes" id="UP000007374">
    <property type="component" value="Unassembled WGS sequence"/>
</dbReference>
<comment type="caution">
    <text evidence="1">The sequence shown here is derived from an EMBL/GenBank/DDBJ whole genome shotgun (WGS) entry which is preliminary data.</text>
</comment>
<dbReference type="EMBL" id="AMSI01000053">
    <property type="protein sequence ID" value="EKF39787.1"/>
    <property type="molecule type" value="Genomic_DNA"/>
</dbReference>